<dbReference type="EMBL" id="JAPZBS010000009">
    <property type="protein sequence ID" value="KAJ5358783.1"/>
    <property type="molecule type" value="Genomic_DNA"/>
</dbReference>
<protein>
    <submittedName>
        <fullName evidence="1">Uncharacterized protein</fullName>
    </submittedName>
</protein>
<dbReference type="RefSeq" id="XP_056550069.1">
    <property type="nucleotide sequence ID" value="XM_056704109.1"/>
</dbReference>
<dbReference type="Proteomes" id="UP001147782">
    <property type="component" value="Unassembled WGS sequence"/>
</dbReference>
<keyword evidence="2" id="KW-1185">Reference proteome</keyword>
<sequence length="187" mass="21592">MTQKRDINSHKGTLGSSFLWSADDWRSWKNHIQQVAKKSKIWDYCNPETERADLPILKEPEEPTICSVRSLAESLVDLDLSDFTNLHSLASKYKADLATYQQKRHALEDLSNTIAETISTEYRRLLQDVHGQPYEQLKILSGIFDHPPRATLKKLQSDWSALQNLGASSDVQNYVRQWQNLYQQCVD</sequence>
<evidence type="ECO:0000313" key="2">
    <source>
        <dbReference type="Proteomes" id="UP001147782"/>
    </source>
</evidence>
<proteinExistence type="predicted"/>
<name>A0A9W9RJN5_9EURO</name>
<dbReference type="AlphaFoldDB" id="A0A9W9RJN5"/>
<accession>A0A9W9RJN5</accession>
<reference evidence="1" key="2">
    <citation type="journal article" date="2023" name="IMA Fungus">
        <title>Comparative genomic study of the Penicillium genus elucidates a diverse pangenome and 15 lateral gene transfer events.</title>
        <authorList>
            <person name="Petersen C."/>
            <person name="Sorensen T."/>
            <person name="Nielsen M.R."/>
            <person name="Sondergaard T.E."/>
            <person name="Sorensen J.L."/>
            <person name="Fitzpatrick D.A."/>
            <person name="Frisvad J.C."/>
            <person name="Nielsen K.L."/>
        </authorList>
    </citation>
    <scope>NUCLEOTIDE SEQUENCE</scope>
    <source>
        <strain evidence="1">IBT 29864</strain>
    </source>
</reference>
<organism evidence="1 2">
    <name type="scientific">Penicillium cataractarum</name>
    <dbReference type="NCBI Taxonomy" id="2100454"/>
    <lineage>
        <taxon>Eukaryota</taxon>
        <taxon>Fungi</taxon>
        <taxon>Dikarya</taxon>
        <taxon>Ascomycota</taxon>
        <taxon>Pezizomycotina</taxon>
        <taxon>Eurotiomycetes</taxon>
        <taxon>Eurotiomycetidae</taxon>
        <taxon>Eurotiales</taxon>
        <taxon>Aspergillaceae</taxon>
        <taxon>Penicillium</taxon>
    </lineage>
</organism>
<dbReference type="GeneID" id="81443288"/>
<comment type="caution">
    <text evidence="1">The sequence shown here is derived from an EMBL/GenBank/DDBJ whole genome shotgun (WGS) entry which is preliminary data.</text>
</comment>
<reference evidence="1" key="1">
    <citation type="submission" date="2022-11" db="EMBL/GenBank/DDBJ databases">
        <authorList>
            <person name="Petersen C."/>
        </authorList>
    </citation>
    <scope>NUCLEOTIDE SEQUENCE</scope>
    <source>
        <strain evidence="1">IBT 29864</strain>
    </source>
</reference>
<evidence type="ECO:0000313" key="1">
    <source>
        <dbReference type="EMBL" id="KAJ5358783.1"/>
    </source>
</evidence>
<gene>
    <name evidence="1" type="ORF">N7496_011196</name>
</gene>
<dbReference type="OrthoDB" id="4357842at2759"/>